<evidence type="ECO:0008006" key="3">
    <source>
        <dbReference type="Google" id="ProtNLM"/>
    </source>
</evidence>
<proteinExistence type="predicted"/>
<keyword evidence="1" id="KW-0472">Membrane</keyword>
<reference evidence="2" key="1">
    <citation type="submission" date="2024-07" db="EMBL/GenBank/DDBJ databases">
        <title>Halotolerant mesophilic bacterium Ornithinibacillus sp. 4-3, sp. nov., isolated from soil.</title>
        <authorList>
            <person name="Sidarenka A.V."/>
            <person name="Guliayeva D.E."/>
            <person name="Leanovich S.I."/>
            <person name="Hileuskaya K.S."/>
            <person name="Akhremchuk A.E."/>
            <person name="Sikolenko M.A."/>
            <person name="Valentovich L.N."/>
        </authorList>
    </citation>
    <scope>NUCLEOTIDE SEQUENCE</scope>
    <source>
        <strain evidence="2">4-3</strain>
    </source>
</reference>
<feature type="transmembrane region" description="Helical" evidence="1">
    <location>
        <begin position="201"/>
        <end position="222"/>
    </location>
</feature>
<feature type="transmembrane region" description="Helical" evidence="1">
    <location>
        <begin position="96"/>
        <end position="118"/>
    </location>
</feature>
<feature type="transmembrane region" description="Helical" evidence="1">
    <location>
        <begin position="15"/>
        <end position="37"/>
    </location>
</feature>
<organism evidence="2">
    <name type="scientific">Ornithinibacillus sp. 4-3</name>
    <dbReference type="NCBI Taxonomy" id="3231488"/>
    <lineage>
        <taxon>Bacteria</taxon>
        <taxon>Bacillati</taxon>
        <taxon>Bacillota</taxon>
        <taxon>Bacilli</taxon>
        <taxon>Bacillales</taxon>
        <taxon>Bacillaceae</taxon>
        <taxon>Ornithinibacillus</taxon>
    </lineage>
</organism>
<evidence type="ECO:0000313" key="2">
    <source>
        <dbReference type="EMBL" id="XDK33644.1"/>
    </source>
</evidence>
<dbReference type="EMBL" id="CP162599">
    <property type="protein sequence ID" value="XDK33644.1"/>
    <property type="molecule type" value="Genomic_DNA"/>
</dbReference>
<feature type="transmembrane region" description="Helical" evidence="1">
    <location>
        <begin position="49"/>
        <end position="68"/>
    </location>
</feature>
<sequence length="229" mass="26634">MTGLIFRCQLFFKKWLSSIYGIVLLVSIPMVAMILYYDFYYEETERLLSLIFELLAPVWLVLILQWYFSIEFDSGFFTQVVTYPIARYKFLLERFLFAYMLFFALLGAITWVLTPILGSIVWKALLYTLPLYFFYGAVMLIGLVISKRSLGALLGGIFLYLQSLIGAPLLGQAFQMIMLKYGSVIYFLEGETGYSFVDNDFYYYNRLIYIGIGIILVILALIKFQRKPV</sequence>
<protein>
    <recommendedName>
        <fullName evidence="3">ABC transporter permease</fullName>
    </recommendedName>
</protein>
<gene>
    <name evidence="2" type="ORF">AB4Y30_04640</name>
</gene>
<dbReference type="RefSeq" id="WP_368654322.1">
    <property type="nucleotide sequence ID" value="NZ_CP162599.1"/>
</dbReference>
<keyword evidence="1" id="KW-0812">Transmembrane</keyword>
<accession>A0AB39HTI7</accession>
<name>A0AB39HTI7_9BACI</name>
<feature type="transmembrane region" description="Helical" evidence="1">
    <location>
        <begin position="157"/>
        <end position="181"/>
    </location>
</feature>
<keyword evidence="1" id="KW-1133">Transmembrane helix</keyword>
<evidence type="ECO:0000256" key="1">
    <source>
        <dbReference type="SAM" id="Phobius"/>
    </source>
</evidence>
<feature type="transmembrane region" description="Helical" evidence="1">
    <location>
        <begin position="124"/>
        <end position="145"/>
    </location>
</feature>
<dbReference type="AlphaFoldDB" id="A0AB39HTI7"/>